<feature type="domain" description="N-terminal Ras-GEF" evidence="9">
    <location>
        <begin position="771"/>
        <end position="904"/>
    </location>
</feature>
<dbReference type="PROSITE" id="PS50020">
    <property type="entry name" value="WW_DOMAIN_2"/>
    <property type="match status" value="1"/>
</dbReference>
<gene>
    <name evidence="10" type="ORF">BGZ70_002021</name>
</gene>
<dbReference type="Gene3D" id="2.30.30.40">
    <property type="entry name" value="SH3 Domains"/>
    <property type="match status" value="1"/>
</dbReference>
<feature type="region of interest" description="Disordered" evidence="5">
    <location>
        <begin position="66"/>
        <end position="92"/>
    </location>
</feature>
<feature type="compositionally biased region" description="Acidic residues" evidence="5">
    <location>
        <begin position="66"/>
        <end position="83"/>
    </location>
</feature>
<evidence type="ECO:0000256" key="3">
    <source>
        <dbReference type="PROSITE-ProRule" id="PRU00168"/>
    </source>
</evidence>
<feature type="compositionally biased region" description="Basic and acidic residues" evidence="5">
    <location>
        <begin position="661"/>
        <end position="671"/>
    </location>
</feature>
<keyword evidence="2 3" id="KW-0344">Guanine-nucleotide releasing factor</keyword>
<name>A0A9P6IUT7_MORAP</name>
<dbReference type="FunFam" id="2.30.30.40:FF:000072">
    <property type="entry name" value="Unconventional Myosin IB"/>
    <property type="match status" value="1"/>
</dbReference>
<evidence type="ECO:0000259" key="8">
    <source>
        <dbReference type="PROSITE" id="PS50020"/>
    </source>
</evidence>
<feature type="domain" description="SH3" evidence="6">
    <location>
        <begin position="7"/>
        <end position="66"/>
    </location>
</feature>
<evidence type="ECO:0000256" key="4">
    <source>
        <dbReference type="PROSITE-ProRule" id="PRU00192"/>
    </source>
</evidence>
<dbReference type="SUPFAM" id="SSF48366">
    <property type="entry name" value="Ras GEF"/>
    <property type="match status" value="1"/>
</dbReference>
<feature type="region of interest" description="Disordered" evidence="5">
    <location>
        <begin position="105"/>
        <end position="139"/>
    </location>
</feature>
<dbReference type="Pfam" id="PF00617">
    <property type="entry name" value="RasGEF"/>
    <property type="match status" value="1"/>
</dbReference>
<dbReference type="PANTHER" id="PTHR23113">
    <property type="entry name" value="GUANINE NUCLEOTIDE EXCHANGE FACTOR"/>
    <property type="match status" value="1"/>
</dbReference>
<dbReference type="CDD" id="cd00155">
    <property type="entry name" value="RasGEF"/>
    <property type="match status" value="1"/>
</dbReference>
<dbReference type="Pfam" id="PF25006">
    <property type="entry name" value="DUF7783"/>
    <property type="match status" value="1"/>
</dbReference>
<dbReference type="InterPro" id="IPR008937">
    <property type="entry name" value="Ras-like_GEF"/>
</dbReference>
<dbReference type="InterPro" id="IPR056685">
    <property type="entry name" value="DUF7783"/>
</dbReference>
<dbReference type="InterPro" id="IPR023578">
    <property type="entry name" value="Ras_GEF_dom_sf"/>
</dbReference>
<dbReference type="PROSITE" id="PS50002">
    <property type="entry name" value="SH3"/>
    <property type="match status" value="1"/>
</dbReference>
<dbReference type="Pfam" id="PF00618">
    <property type="entry name" value="RasGEF_N"/>
    <property type="match status" value="1"/>
</dbReference>
<dbReference type="InterPro" id="IPR000651">
    <property type="entry name" value="Ras-like_Gua-exchang_fac_N"/>
</dbReference>
<dbReference type="InterPro" id="IPR019804">
    <property type="entry name" value="Ras_G-nucl-exch_fac_CS"/>
</dbReference>
<evidence type="ECO:0000313" key="11">
    <source>
        <dbReference type="Proteomes" id="UP000738359"/>
    </source>
</evidence>
<dbReference type="CDD" id="cd00201">
    <property type="entry name" value="WW"/>
    <property type="match status" value="1"/>
</dbReference>
<dbReference type="Gene3D" id="1.20.870.10">
    <property type="entry name" value="Son of sevenless (SoS) protein Chain: S domain 1"/>
    <property type="match status" value="1"/>
</dbReference>
<dbReference type="SUPFAM" id="SSF51045">
    <property type="entry name" value="WW domain"/>
    <property type="match status" value="1"/>
</dbReference>
<dbReference type="PROSITE" id="PS01159">
    <property type="entry name" value="WW_DOMAIN_1"/>
    <property type="match status" value="1"/>
</dbReference>
<feature type="compositionally biased region" description="Low complexity" evidence="5">
    <location>
        <begin position="713"/>
        <end position="728"/>
    </location>
</feature>
<evidence type="ECO:0008006" key="12">
    <source>
        <dbReference type="Google" id="ProtNLM"/>
    </source>
</evidence>
<dbReference type="SMART" id="SM00147">
    <property type="entry name" value="RasGEF"/>
    <property type="match status" value="1"/>
</dbReference>
<proteinExistence type="predicted"/>
<feature type="domain" description="WW" evidence="8">
    <location>
        <begin position="80"/>
        <end position="113"/>
    </location>
</feature>
<dbReference type="PROSITE" id="PS50212">
    <property type="entry name" value="RASGEF_NTER"/>
    <property type="match status" value="1"/>
</dbReference>
<evidence type="ECO:0000256" key="5">
    <source>
        <dbReference type="SAM" id="MobiDB-lite"/>
    </source>
</evidence>
<evidence type="ECO:0000256" key="2">
    <source>
        <dbReference type="ARBA" id="ARBA00022658"/>
    </source>
</evidence>
<comment type="caution">
    <text evidence="10">The sequence shown here is derived from an EMBL/GenBank/DDBJ whole genome shotgun (WGS) entry which is preliminary data.</text>
</comment>
<dbReference type="InterPro" id="IPR036964">
    <property type="entry name" value="RASGEF_cat_dom_sf"/>
</dbReference>
<evidence type="ECO:0000259" key="6">
    <source>
        <dbReference type="PROSITE" id="PS50002"/>
    </source>
</evidence>
<dbReference type="InterPro" id="IPR001452">
    <property type="entry name" value="SH3_domain"/>
</dbReference>
<dbReference type="SUPFAM" id="SSF50044">
    <property type="entry name" value="SH3-domain"/>
    <property type="match status" value="1"/>
</dbReference>
<feature type="region of interest" description="Disordered" evidence="5">
    <location>
        <begin position="166"/>
        <end position="238"/>
    </location>
</feature>
<dbReference type="OrthoDB" id="546434at2759"/>
<dbReference type="EMBL" id="JAAAHY010001476">
    <property type="protein sequence ID" value="KAF9948881.1"/>
    <property type="molecule type" value="Genomic_DNA"/>
</dbReference>
<dbReference type="GO" id="GO:0005886">
    <property type="term" value="C:plasma membrane"/>
    <property type="evidence" value="ECO:0007669"/>
    <property type="project" value="TreeGrafter"/>
</dbReference>
<dbReference type="InterPro" id="IPR036028">
    <property type="entry name" value="SH3-like_dom_sf"/>
</dbReference>
<keyword evidence="1 4" id="KW-0728">SH3 domain</keyword>
<dbReference type="InterPro" id="IPR036020">
    <property type="entry name" value="WW_dom_sf"/>
</dbReference>
<feature type="compositionally biased region" description="Polar residues" evidence="5">
    <location>
        <begin position="183"/>
        <end position="193"/>
    </location>
</feature>
<dbReference type="Pfam" id="PF00397">
    <property type="entry name" value="WW"/>
    <property type="match status" value="1"/>
</dbReference>
<dbReference type="Gene3D" id="1.10.840.10">
    <property type="entry name" value="Ras guanine-nucleotide exchange factors catalytic domain"/>
    <property type="match status" value="1"/>
</dbReference>
<dbReference type="PANTHER" id="PTHR23113:SF368">
    <property type="entry name" value="CELL DIVISION CONTROL PROTEIN 25"/>
    <property type="match status" value="1"/>
</dbReference>
<evidence type="ECO:0000259" key="7">
    <source>
        <dbReference type="PROSITE" id="PS50009"/>
    </source>
</evidence>
<evidence type="ECO:0000256" key="1">
    <source>
        <dbReference type="ARBA" id="ARBA00022443"/>
    </source>
</evidence>
<dbReference type="CDD" id="cd06224">
    <property type="entry name" value="REM"/>
    <property type="match status" value="1"/>
</dbReference>
<dbReference type="SMART" id="SM00229">
    <property type="entry name" value="RasGEFN"/>
    <property type="match status" value="1"/>
</dbReference>
<sequence>MVSESLDIQVLVRAMYDFESEDATNLTFKKDDVIQVLARLESGWWAGHCDGRQGWFPSNYVQVLEETDSQDEEDDGEDLDSTDDLWLPQTTPDGQVFYYNQRTQESSWTIPEPEDQASVGTADTAGGNESGKFKKTKNTTRVYSHLSTQDVISYPSMSRDTLLVVGPGSHSVPVRGRTGWSVRESTSNGNGWYNSEAEDDDQDQGTDAQEGQEDDEGRLSRASSSNHNAQENKDASDQAQTLAAVRKPSGVIPAAPQESVEGLPPLPLLPNPFDPEPTWSSLAEHTAAAVESLLFSTDNGYKPYYLIQSSIVVEAIRVMLYASGTVDKDALIMRQHRGLKMHHRQIMAALSKLVLSAKMASGVWPAPDAVLKLQADAREVGAAAQNYVSTAMAANVTVHQVDARLVTDIKGPLRAKNEARSLSRALSNGSLKDEQPSERKIFGSQMSTQSILSQLDYYSKNASKAVNVLAMQIEKLIESPTTSIRNSGLNGAAASNPVMNSSQSAQLVTQARQTISQLGSLLTLVNDFSSSALTEHPDIPEKYFSDVKTAKQALHGSTASLVMAIQSATDLLALGQSLDLALSTTLSTGNAADSVVLATRALIQEKEMAEAIAPVHRATLEQYAVARKPSLAPPADSLYNHDHDSDIEPDMAPRSNASRLQQDEASQRTRSDSQPSIFSAHSNNSGQQTPGTSTSVDSIVRGTNGYPFPTTLSSDSGSQNGNNANSSAPGRYDIRGDKLKKLLGDDAPTRPAAQTWFLDYDYQRDDLILNAEGQVKGGTLPALIERLTLHDGLDSNFIATFLLSYRSFTTTKELFRQLFLRFTIQAPLGLDAEEMEIWTEKKLTPIRLRVFNIIKSWLENFYLEDEADDREALAMIKDFSGSPAMKDTMSFAAVQLIKLVEKRELSEGAFRKMVLNLTTQAPQPITPRNLKKIKFLELDPLEFARQLTIMEATVYNKIRPVECLAKAWMSEDPEMAAKAVNIKKMIETSNLYANWINELVLSEKEIKKRVLVIRHLVLIAEKLRQLNNFSMLFATMAALSQSPIHRLKRTWEQVPTRTITTFMELQTLVGVAKNWADYRDELHNVNPPCVPFVGMYLTDLVMIQDGNQDYLKKSSHLINFYKRVKTAEVIREIQQYQSVPYCLTAVPEIQLFIRRGLDGTKSVSDLYDMSLALEPRERGDEKIARMLTESGML</sequence>
<keyword evidence="11" id="KW-1185">Reference proteome</keyword>
<dbReference type="Gene3D" id="2.20.70.10">
    <property type="match status" value="1"/>
</dbReference>
<dbReference type="PROSITE" id="PS00720">
    <property type="entry name" value="RASGEF"/>
    <property type="match status" value="1"/>
</dbReference>
<feature type="compositionally biased region" description="Acidic residues" evidence="5">
    <location>
        <begin position="196"/>
        <end position="216"/>
    </location>
</feature>
<dbReference type="GO" id="GO:0005085">
    <property type="term" value="F:guanyl-nucleotide exchange factor activity"/>
    <property type="evidence" value="ECO:0007669"/>
    <property type="project" value="UniProtKB-KW"/>
</dbReference>
<feature type="compositionally biased region" description="Polar residues" evidence="5">
    <location>
        <begin position="672"/>
        <end position="697"/>
    </location>
</feature>
<dbReference type="SMART" id="SM00326">
    <property type="entry name" value="SH3"/>
    <property type="match status" value="1"/>
</dbReference>
<dbReference type="InterPro" id="IPR001895">
    <property type="entry name" value="RASGEF_cat_dom"/>
</dbReference>
<dbReference type="SMART" id="SM00456">
    <property type="entry name" value="WW"/>
    <property type="match status" value="1"/>
</dbReference>
<dbReference type="PROSITE" id="PS50009">
    <property type="entry name" value="RASGEF_CAT"/>
    <property type="match status" value="1"/>
</dbReference>
<organism evidence="10 11">
    <name type="scientific">Mortierella alpina</name>
    <name type="common">Oleaginous fungus</name>
    <name type="synonym">Mortierella renispora</name>
    <dbReference type="NCBI Taxonomy" id="64518"/>
    <lineage>
        <taxon>Eukaryota</taxon>
        <taxon>Fungi</taxon>
        <taxon>Fungi incertae sedis</taxon>
        <taxon>Mucoromycota</taxon>
        <taxon>Mortierellomycotina</taxon>
        <taxon>Mortierellomycetes</taxon>
        <taxon>Mortierellales</taxon>
        <taxon>Mortierellaceae</taxon>
        <taxon>Mortierella</taxon>
    </lineage>
</organism>
<dbReference type="AlphaFoldDB" id="A0A9P6IUT7"/>
<dbReference type="Pfam" id="PF00018">
    <property type="entry name" value="SH3_1"/>
    <property type="match status" value="1"/>
</dbReference>
<accession>A0A9P6IUT7</accession>
<dbReference type="GO" id="GO:0007265">
    <property type="term" value="P:Ras protein signal transduction"/>
    <property type="evidence" value="ECO:0007669"/>
    <property type="project" value="TreeGrafter"/>
</dbReference>
<dbReference type="Proteomes" id="UP000738359">
    <property type="component" value="Unassembled WGS sequence"/>
</dbReference>
<evidence type="ECO:0000313" key="10">
    <source>
        <dbReference type="EMBL" id="KAF9948881.1"/>
    </source>
</evidence>
<evidence type="ECO:0000259" key="9">
    <source>
        <dbReference type="PROSITE" id="PS50212"/>
    </source>
</evidence>
<dbReference type="InterPro" id="IPR001202">
    <property type="entry name" value="WW_dom"/>
</dbReference>
<dbReference type="PRINTS" id="PR00452">
    <property type="entry name" value="SH3DOMAIN"/>
</dbReference>
<feature type="domain" description="Ras-GEF" evidence="7">
    <location>
        <begin position="939"/>
        <end position="1176"/>
    </location>
</feature>
<reference evidence="10" key="1">
    <citation type="journal article" date="2020" name="Fungal Divers.">
        <title>Resolving the Mortierellaceae phylogeny through synthesis of multi-gene phylogenetics and phylogenomics.</title>
        <authorList>
            <person name="Vandepol N."/>
            <person name="Liber J."/>
            <person name="Desiro A."/>
            <person name="Na H."/>
            <person name="Kennedy M."/>
            <person name="Barry K."/>
            <person name="Grigoriev I.V."/>
            <person name="Miller A.N."/>
            <person name="O'Donnell K."/>
            <person name="Stajich J.E."/>
            <person name="Bonito G."/>
        </authorList>
    </citation>
    <scope>NUCLEOTIDE SEQUENCE</scope>
    <source>
        <strain evidence="10">CK1249</strain>
    </source>
</reference>
<protein>
    <recommendedName>
        <fullName evidence="12">Ras GEF</fullName>
    </recommendedName>
</protein>
<feature type="region of interest" description="Disordered" evidence="5">
    <location>
        <begin position="632"/>
        <end position="732"/>
    </location>
</feature>